<feature type="chain" id="PRO_5026201625" description="Secreted protein" evidence="1">
    <location>
        <begin position="21"/>
        <end position="85"/>
    </location>
</feature>
<evidence type="ECO:0008006" key="4">
    <source>
        <dbReference type="Google" id="ProtNLM"/>
    </source>
</evidence>
<accession>A0A6G1KYV2</accession>
<feature type="signal peptide" evidence="1">
    <location>
        <begin position="1"/>
        <end position="20"/>
    </location>
</feature>
<name>A0A6G1KYV2_9PEZI</name>
<evidence type="ECO:0000313" key="3">
    <source>
        <dbReference type="Proteomes" id="UP000799436"/>
    </source>
</evidence>
<keyword evidence="3" id="KW-1185">Reference proteome</keyword>
<evidence type="ECO:0000313" key="2">
    <source>
        <dbReference type="EMBL" id="KAF2765449.1"/>
    </source>
</evidence>
<gene>
    <name evidence="2" type="ORF">EJ03DRAFT_330915</name>
</gene>
<keyword evidence="1" id="KW-0732">Signal</keyword>
<sequence>MQPVIMAIGLLSLLLGSTTAANCKQSSQGSQCGDNSQRWLHACTATWEDPGMAKGPPDNNCKFLRLGRDAVTSVPTKYYCCTNKN</sequence>
<dbReference type="OrthoDB" id="10367164at2759"/>
<evidence type="ECO:0000256" key="1">
    <source>
        <dbReference type="SAM" id="SignalP"/>
    </source>
</evidence>
<organism evidence="2 3">
    <name type="scientific">Teratosphaeria nubilosa</name>
    <dbReference type="NCBI Taxonomy" id="161662"/>
    <lineage>
        <taxon>Eukaryota</taxon>
        <taxon>Fungi</taxon>
        <taxon>Dikarya</taxon>
        <taxon>Ascomycota</taxon>
        <taxon>Pezizomycotina</taxon>
        <taxon>Dothideomycetes</taxon>
        <taxon>Dothideomycetidae</taxon>
        <taxon>Mycosphaerellales</taxon>
        <taxon>Teratosphaeriaceae</taxon>
        <taxon>Teratosphaeria</taxon>
    </lineage>
</organism>
<proteinExistence type="predicted"/>
<reference evidence="2" key="1">
    <citation type="journal article" date="2020" name="Stud. Mycol.">
        <title>101 Dothideomycetes genomes: a test case for predicting lifestyles and emergence of pathogens.</title>
        <authorList>
            <person name="Haridas S."/>
            <person name="Albert R."/>
            <person name="Binder M."/>
            <person name="Bloem J."/>
            <person name="Labutti K."/>
            <person name="Salamov A."/>
            <person name="Andreopoulos B."/>
            <person name="Baker S."/>
            <person name="Barry K."/>
            <person name="Bills G."/>
            <person name="Bluhm B."/>
            <person name="Cannon C."/>
            <person name="Castanera R."/>
            <person name="Culley D."/>
            <person name="Daum C."/>
            <person name="Ezra D."/>
            <person name="Gonzalez J."/>
            <person name="Henrissat B."/>
            <person name="Kuo A."/>
            <person name="Liang C."/>
            <person name="Lipzen A."/>
            <person name="Lutzoni F."/>
            <person name="Magnuson J."/>
            <person name="Mondo S."/>
            <person name="Nolan M."/>
            <person name="Ohm R."/>
            <person name="Pangilinan J."/>
            <person name="Park H.-J."/>
            <person name="Ramirez L."/>
            <person name="Alfaro M."/>
            <person name="Sun H."/>
            <person name="Tritt A."/>
            <person name="Yoshinaga Y."/>
            <person name="Zwiers L.-H."/>
            <person name="Turgeon B."/>
            <person name="Goodwin S."/>
            <person name="Spatafora J."/>
            <person name="Crous P."/>
            <person name="Grigoriev I."/>
        </authorList>
    </citation>
    <scope>NUCLEOTIDE SEQUENCE</scope>
    <source>
        <strain evidence="2">CBS 116005</strain>
    </source>
</reference>
<dbReference type="AlphaFoldDB" id="A0A6G1KYV2"/>
<protein>
    <recommendedName>
        <fullName evidence="4">Secreted protein</fullName>
    </recommendedName>
</protein>
<dbReference type="EMBL" id="ML995891">
    <property type="protein sequence ID" value="KAF2765449.1"/>
    <property type="molecule type" value="Genomic_DNA"/>
</dbReference>
<dbReference type="Proteomes" id="UP000799436">
    <property type="component" value="Unassembled WGS sequence"/>
</dbReference>